<keyword evidence="3" id="KW-0813">Transport</keyword>
<feature type="transmembrane region" description="Helical" evidence="9">
    <location>
        <begin position="175"/>
        <end position="195"/>
    </location>
</feature>
<evidence type="ECO:0000313" key="11">
    <source>
        <dbReference type="EMBL" id="GJM55024.1"/>
    </source>
</evidence>
<evidence type="ECO:0000313" key="12">
    <source>
        <dbReference type="Proteomes" id="UP001055025"/>
    </source>
</evidence>
<keyword evidence="8 9" id="KW-0472">Membrane</keyword>
<evidence type="ECO:0000259" key="10">
    <source>
        <dbReference type="Pfam" id="PF00999"/>
    </source>
</evidence>
<evidence type="ECO:0000256" key="2">
    <source>
        <dbReference type="ARBA" id="ARBA00005551"/>
    </source>
</evidence>
<evidence type="ECO:0000256" key="7">
    <source>
        <dbReference type="ARBA" id="ARBA00023065"/>
    </source>
</evidence>
<feature type="domain" description="Cation/H+ exchanger transmembrane" evidence="10">
    <location>
        <begin position="15"/>
        <end position="381"/>
    </location>
</feature>
<gene>
    <name evidence="11" type="ORF">ATOP_06790</name>
</gene>
<dbReference type="PANTHER" id="PTHR43562">
    <property type="entry name" value="NAPA-TYPE SODIUM/HYDROGEN ANTIPORTER"/>
    <property type="match status" value="1"/>
</dbReference>
<comment type="similarity">
    <text evidence="2">Belongs to the monovalent cation:proton antiporter 2 (CPA2) transporter (TC 2.A.37) family.</text>
</comment>
<keyword evidence="6 9" id="KW-1133">Transmembrane helix</keyword>
<organism evidence="11 12">
    <name type="scientific">Granulimonas faecalis</name>
    <dbReference type="NCBI Taxonomy" id="2894155"/>
    <lineage>
        <taxon>Bacteria</taxon>
        <taxon>Bacillati</taxon>
        <taxon>Actinomycetota</taxon>
        <taxon>Coriobacteriia</taxon>
        <taxon>Coriobacteriales</taxon>
        <taxon>Kribbibacteriaceae</taxon>
        <taxon>Granulimonas</taxon>
    </lineage>
</organism>
<dbReference type="Pfam" id="PF00999">
    <property type="entry name" value="Na_H_Exchanger"/>
    <property type="match status" value="1"/>
</dbReference>
<feature type="transmembrane region" description="Helical" evidence="9">
    <location>
        <begin position="297"/>
        <end position="321"/>
    </location>
</feature>
<keyword evidence="7" id="KW-0406">Ion transport</keyword>
<dbReference type="GO" id="GO:0016020">
    <property type="term" value="C:membrane"/>
    <property type="evidence" value="ECO:0007669"/>
    <property type="project" value="UniProtKB-SubCell"/>
</dbReference>
<feature type="transmembrane region" description="Helical" evidence="9">
    <location>
        <begin position="333"/>
        <end position="354"/>
    </location>
</feature>
<reference evidence="11" key="1">
    <citation type="journal article" date="2022" name="Int. J. Syst. Evol. Microbiol.">
        <title>Granulimonas faecalis gen. nov., sp. nov., and Leptogranulimonas caecicola gen. nov., sp. nov., novel lactate-producing Atopobiaceae bacteria isolated from mouse intestines, and an emended description of the family Atopobiaceae.</title>
        <authorList>
            <person name="Morinaga K."/>
            <person name="Kusada H."/>
            <person name="Sakamoto S."/>
            <person name="Murakami T."/>
            <person name="Toyoda A."/>
            <person name="Mori H."/>
            <person name="Meng X.Y."/>
            <person name="Takashino M."/>
            <person name="Murotomi K."/>
            <person name="Tamaki H."/>
        </authorList>
    </citation>
    <scope>NUCLEOTIDE SEQUENCE</scope>
    <source>
        <strain evidence="11">OPF53</strain>
    </source>
</reference>
<feature type="transmembrane region" description="Helical" evidence="9">
    <location>
        <begin position="222"/>
        <end position="251"/>
    </location>
</feature>
<feature type="transmembrane region" description="Helical" evidence="9">
    <location>
        <begin position="6"/>
        <end position="22"/>
    </location>
</feature>
<dbReference type="AlphaFoldDB" id="A0AAV5B0G5"/>
<feature type="transmembrane region" description="Helical" evidence="9">
    <location>
        <begin position="90"/>
        <end position="108"/>
    </location>
</feature>
<name>A0AAV5B0G5_9ACTN</name>
<dbReference type="GO" id="GO:1902600">
    <property type="term" value="P:proton transmembrane transport"/>
    <property type="evidence" value="ECO:0007669"/>
    <property type="project" value="InterPro"/>
</dbReference>
<feature type="transmembrane region" description="Helical" evidence="9">
    <location>
        <begin position="366"/>
        <end position="385"/>
    </location>
</feature>
<evidence type="ECO:0000256" key="9">
    <source>
        <dbReference type="SAM" id="Phobius"/>
    </source>
</evidence>
<keyword evidence="4" id="KW-0050">Antiport</keyword>
<dbReference type="RefSeq" id="WP_265590667.1">
    <property type="nucleotide sequence ID" value="NZ_BQKC01000001.1"/>
</dbReference>
<evidence type="ECO:0000256" key="8">
    <source>
        <dbReference type="ARBA" id="ARBA00023136"/>
    </source>
</evidence>
<comment type="caution">
    <text evidence="11">The sequence shown here is derived from an EMBL/GenBank/DDBJ whole genome shotgun (WGS) entry which is preliminary data.</text>
</comment>
<dbReference type="Proteomes" id="UP001055025">
    <property type="component" value="Unassembled WGS sequence"/>
</dbReference>
<evidence type="ECO:0000256" key="6">
    <source>
        <dbReference type="ARBA" id="ARBA00022989"/>
    </source>
</evidence>
<keyword evidence="5 9" id="KW-0812">Transmembrane</keyword>
<evidence type="ECO:0000256" key="5">
    <source>
        <dbReference type="ARBA" id="ARBA00022692"/>
    </source>
</evidence>
<dbReference type="InterPro" id="IPR038770">
    <property type="entry name" value="Na+/solute_symporter_sf"/>
</dbReference>
<keyword evidence="12" id="KW-1185">Reference proteome</keyword>
<dbReference type="InterPro" id="IPR006153">
    <property type="entry name" value="Cation/H_exchanger_TM"/>
</dbReference>
<dbReference type="Gene3D" id="1.20.1530.20">
    <property type="match status" value="1"/>
</dbReference>
<dbReference type="EMBL" id="BQKC01000001">
    <property type="protein sequence ID" value="GJM55024.1"/>
    <property type="molecule type" value="Genomic_DNA"/>
</dbReference>
<comment type="subcellular location">
    <subcellularLocation>
        <location evidence="1">Membrane</location>
        <topology evidence="1">Multi-pass membrane protein</topology>
    </subcellularLocation>
</comment>
<proteinExistence type="inferred from homology"/>
<protein>
    <submittedName>
        <fullName evidence="11">Potassium transporter Kef</fullName>
    </submittedName>
</protein>
<feature type="transmembrane region" description="Helical" evidence="9">
    <location>
        <begin position="60"/>
        <end position="78"/>
    </location>
</feature>
<feature type="transmembrane region" description="Helical" evidence="9">
    <location>
        <begin position="263"/>
        <end position="285"/>
    </location>
</feature>
<dbReference type="PANTHER" id="PTHR43562:SF1">
    <property type="entry name" value="NA(+)_H(+) ANTIPORTER YJBQ-RELATED"/>
    <property type="match status" value="1"/>
</dbReference>
<feature type="transmembrane region" description="Helical" evidence="9">
    <location>
        <begin position="29"/>
        <end position="48"/>
    </location>
</feature>
<dbReference type="GO" id="GO:0015297">
    <property type="term" value="F:antiporter activity"/>
    <property type="evidence" value="ECO:0007669"/>
    <property type="project" value="UniProtKB-KW"/>
</dbReference>
<accession>A0AAV5B0G5</accession>
<evidence type="ECO:0000256" key="3">
    <source>
        <dbReference type="ARBA" id="ARBA00022448"/>
    </source>
</evidence>
<evidence type="ECO:0000256" key="1">
    <source>
        <dbReference type="ARBA" id="ARBA00004141"/>
    </source>
</evidence>
<evidence type="ECO:0000256" key="4">
    <source>
        <dbReference type="ARBA" id="ARBA00022449"/>
    </source>
</evidence>
<sequence length="407" mass="42664">MATSLFSLAVICLVAFVGPFLADLVPGRWLQASAFILILGALLGPHGAHLIDPAAPGLPLLRQLGLAFLFLIGGYGLAPEEVLGTTGRHAALSWLASLALGLLVAWALPFDFSWRALVAFAISLTSTAFSKVEGILKERRALDTPMGRIVESYGATGELLPVMAVALLLEERSPLVELGIIGLFVVLALVSARLARHEEERRTRLDSFVRDGSGSGQMMLRLVICVLVGFVALGVILGADMIVAGFAAGFILRQLVGEGDTTVMPMVQAVVNGFFIPVCFVMSGASIDIFEGGSEPLVILGFICLLILVRGVPCLVSLSLAPETRSMAPLRRVNVAVYSCTAMSTVVAMTSVAVEAGDMTHHMANVLVFAAALTTVAVPVVTRLIGRVDGEAAVEGKAASATNDTEA</sequence>